<dbReference type="EMBL" id="CP002038">
    <property type="protein sequence ID" value="ADN00608.1"/>
    <property type="molecule type" value="Genomic_DNA"/>
</dbReference>
<organism evidence="1 2">
    <name type="scientific">Dickeya dadantii (strain 3937)</name>
    <name type="common">Erwinia chrysanthemi (strain 3937)</name>
    <dbReference type="NCBI Taxonomy" id="198628"/>
    <lineage>
        <taxon>Bacteria</taxon>
        <taxon>Pseudomonadati</taxon>
        <taxon>Pseudomonadota</taxon>
        <taxon>Gammaproteobacteria</taxon>
        <taxon>Enterobacterales</taxon>
        <taxon>Pectobacteriaceae</taxon>
        <taxon>Dickeya</taxon>
    </lineage>
</organism>
<proteinExistence type="predicted"/>
<evidence type="ECO:0000313" key="2">
    <source>
        <dbReference type="Proteomes" id="UP000006859"/>
    </source>
</evidence>
<dbReference type="Proteomes" id="UP000006859">
    <property type="component" value="Chromosome"/>
</dbReference>
<protein>
    <submittedName>
        <fullName evidence="1">Uncharacterized protein</fullName>
    </submittedName>
</protein>
<dbReference type="HOGENOM" id="CLU_2665223_0_0_6"/>
<sequence>MGSCRAKHGIFRLANDEPDTLPCHELGRRHAVLTRGYCAHRLPEAASARRAGRRLRSGRNWYDLCCDQKTRNRCS</sequence>
<keyword evidence="2" id="KW-1185">Reference proteome</keyword>
<evidence type="ECO:0000313" key="1">
    <source>
        <dbReference type="EMBL" id="ADN00608.1"/>
    </source>
</evidence>
<dbReference type="AlphaFoldDB" id="E0SMG9"/>
<dbReference type="KEGG" id="ddd:Dda3937_04422"/>
<gene>
    <name evidence="1" type="ordered locus">Dda3937_04422</name>
</gene>
<accession>E0SMG9</accession>
<reference evidence="1 2" key="1">
    <citation type="journal article" date="2011" name="J. Bacteriol.">
        <title>Genome sequence of the plant-pathogenic bacterium Dickeya dadantii 3937.</title>
        <authorList>
            <person name="Glasner J.D."/>
            <person name="Yang C.H."/>
            <person name="Reverchon S."/>
            <person name="Hugouvieux-Cotte-Pattat N."/>
            <person name="Condemine G."/>
            <person name="Bohin J.P."/>
            <person name="Van Gijsegem F."/>
            <person name="Yang S."/>
            <person name="Franza T."/>
            <person name="Expert D."/>
            <person name="Plunkett G. III"/>
            <person name="San Francisco M.J."/>
            <person name="Charkowski A.O."/>
            <person name="Py B."/>
            <person name="Bell K."/>
            <person name="Rauscher L."/>
            <person name="Rodriguez-Palenzuela P."/>
            <person name="Toussaint A."/>
            <person name="Holeva M.C."/>
            <person name="He S.Y."/>
            <person name="Douet V."/>
            <person name="Boccara M."/>
            <person name="Blanco C."/>
            <person name="Toth I."/>
            <person name="Anderson B.D."/>
            <person name="Biehl B.S."/>
            <person name="Mau B."/>
            <person name="Flynn S.M."/>
            <person name="Barras F."/>
            <person name="Lindeberg M."/>
            <person name="Birch P.R."/>
            <person name="Tsuyumu S."/>
            <person name="Shi X."/>
            <person name="Hibbing M."/>
            <person name="Yap M.N."/>
            <person name="Carpentier M."/>
            <person name="Dassa E."/>
            <person name="Umehara M."/>
            <person name="Kim J.F."/>
            <person name="Rusch M."/>
            <person name="Soni P."/>
            <person name="Mayhew G.F."/>
            <person name="Fouts D.E."/>
            <person name="Gill S.R."/>
            <person name="Blattner F.R."/>
            <person name="Keen N.T."/>
            <person name="Perna N.T."/>
        </authorList>
    </citation>
    <scope>NUCLEOTIDE SEQUENCE [LARGE SCALE GENOMIC DNA]</scope>
    <source>
        <strain evidence="1 2">3937</strain>
    </source>
</reference>
<dbReference type="STRING" id="198628.Dda3937_04422"/>
<name>E0SMG9_DICD3</name>